<feature type="region of interest" description="Disordered" evidence="1">
    <location>
        <begin position="212"/>
        <end position="235"/>
    </location>
</feature>
<dbReference type="Proteomes" id="UP001145050">
    <property type="component" value="Unassembled WGS sequence"/>
</dbReference>
<reference evidence="4" key="1">
    <citation type="submission" date="2022-06" db="EMBL/GenBank/DDBJ databases">
        <title>Aquibacillus sp. a new bacterium isolated from soil saline samples.</title>
        <authorList>
            <person name="Galisteo C."/>
            <person name="De La Haba R."/>
            <person name="Sanchez-Porro C."/>
            <person name="Ventosa A."/>
        </authorList>
    </citation>
    <scope>NUCLEOTIDE SEQUENCE</scope>
    <source>
        <strain evidence="4">3ASR75-11</strain>
    </source>
</reference>
<accession>A0A9X4AM43</accession>
<evidence type="ECO:0000256" key="2">
    <source>
        <dbReference type="SAM" id="Phobius"/>
    </source>
</evidence>
<dbReference type="AlphaFoldDB" id="A0A9X4AM43"/>
<feature type="compositionally biased region" description="Acidic residues" evidence="1">
    <location>
        <begin position="62"/>
        <end position="99"/>
    </location>
</feature>
<keyword evidence="2" id="KW-1133">Transmembrane helix</keyword>
<evidence type="ECO:0000313" key="5">
    <source>
        <dbReference type="Proteomes" id="UP001145050"/>
    </source>
</evidence>
<dbReference type="RefSeq" id="WP_272436692.1">
    <property type="nucleotide sequence ID" value="NZ_JAMQKB010000009.1"/>
</dbReference>
<feature type="region of interest" description="Disordered" evidence="1">
    <location>
        <begin position="51"/>
        <end position="117"/>
    </location>
</feature>
<gene>
    <name evidence="4" type="ORF">NC797_10230</name>
</gene>
<feature type="compositionally biased region" description="Acidic residues" evidence="1">
    <location>
        <begin position="106"/>
        <end position="115"/>
    </location>
</feature>
<dbReference type="InterPro" id="IPR009988">
    <property type="entry name" value="DUF1510"/>
</dbReference>
<dbReference type="EMBL" id="JAMQKB010000009">
    <property type="protein sequence ID" value="MDC3424886.1"/>
    <property type="molecule type" value="Genomic_DNA"/>
</dbReference>
<evidence type="ECO:0000313" key="4">
    <source>
        <dbReference type="EMBL" id="MDC3424886.1"/>
    </source>
</evidence>
<proteinExistence type="predicted"/>
<sequence length="235" mass="26698">MSEEYDTYSRVDRFDKRRKNTKMISVFIVLGSLLIVLLVGLLIFGGGKDEQDQAATSKTEETENDAVDELDGETGQMDEPEDTNENTGTDEDTVNDDQESVPNIESDTEELDNPQDDNVIRAYTGDWEPVGTPKEGPYQFPQQDSQDWQEMIDAVSLATGLSKDNMIQWWVTNNGEQSIVATVTNNEQTENYRAYVTWIENEGWKPTKVEVLKENDQKDRFSQDEDTNDGESEDN</sequence>
<protein>
    <submittedName>
        <fullName evidence="4">YrrS family protein</fullName>
    </submittedName>
</protein>
<dbReference type="Pfam" id="PF07423">
    <property type="entry name" value="DUF1510"/>
    <property type="match status" value="1"/>
</dbReference>
<name>A0A9X4AM43_9BACI</name>
<keyword evidence="5" id="KW-1185">Reference proteome</keyword>
<organism evidence="4 5">
    <name type="scientific">Terrihalobacillus insolitus</name>
    <dbReference type="NCBI Taxonomy" id="2950438"/>
    <lineage>
        <taxon>Bacteria</taxon>
        <taxon>Bacillati</taxon>
        <taxon>Bacillota</taxon>
        <taxon>Bacilli</taxon>
        <taxon>Bacillales</taxon>
        <taxon>Bacillaceae</taxon>
        <taxon>Terrihalobacillus</taxon>
    </lineage>
</organism>
<feature type="transmembrane region" description="Helical" evidence="2">
    <location>
        <begin position="23"/>
        <end position="44"/>
    </location>
</feature>
<feature type="domain" description="DUF1510" evidence="3">
    <location>
        <begin position="123"/>
        <end position="212"/>
    </location>
</feature>
<evidence type="ECO:0000256" key="1">
    <source>
        <dbReference type="SAM" id="MobiDB-lite"/>
    </source>
</evidence>
<comment type="caution">
    <text evidence="4">The sequence shown here is derived from an EMBL/GenBank/DDBJ whole genome shotgun (WGS) entry which is preliminary data.</text>
</comment>
<feature type="compositionally biased region" description="Acidic residues" evidence="1">
    <location>
        <begin position="224"/>
        <end position="235"/>
    </location>
</feature>
<evidence type="ECO:0000259" key="3">
    <source>
        <dbReference type="Pfam" id="PF07423"/>
    </source>
</evidence>
<keyword evidence="2" id="KW-0812">Transmembrane</keyword>
<keyword evidence="2" id="KW-0472">Membrane</keyword>
<feature type="compositionally biased region" description="Basic and acidic residues" evidence="1">
    <location>
        <begin position="212"/>
        <end position="223"/>
    </location>
</feature>